<accession>A0A1Z4LRS2</accession>
<dbReference type="AlphaFoldDB" id="A0A1Z4LRS2"/>
<dbReference type="InterPro" id="IPR017589">
    <property type="entry name" value="CRISPR-assoc_prot_Cas10d/Csc3"/>
</dbReference>
<dbReference type="Proteomes" id="UP000218418">
    <property type="component" value="Chromosome"/>
</dbReference>
<sequence length="961" mass="110683">MYTLLQNLLIETLDEEESILREFINNILPALEREFALVPALGGVEKNFANKADQSLLVHVLNGLLVAWNLSNNLAEPLSDIEQRLLCLGFTLHDYDKALHNRGEESPKAHEVSEIVRVCQKLAIKLDFPEFWQDWENYILDICYLAQNTQKKKGSNRIASNWENDELELQLDNLELDRLCELMTFGDIAVHMNNPADIVTKRGGKRLEDCLGKLGLDHNKLVYHRLRDSRGLLTNQIHHAIVNFTQKCDWQPILYFAQGTVYLAPENVDILSIEEIQEFVWENIIQGDAESNIRGLEEQFRNGDVGFIRSGKGLKIAPLTRELFSPAQLIGLLPDVFIGTVKNIKNPATPKRLEKLTLNDEKRKFLEQGADVWSDRLAELIIFVQKEFFAGNEEYINWILNRLNLQNEISLEETKIQKGGVNYGWYQAAASYIAKTELDRHPNSEELSKFFQEFGEGIAEWATENSLLPQHQNPTYQAVCDYLADYLEISGWERESIKFTDELAAYTAAKFKNKAICSLSSGEFAAEDQLESVVLFKQQQYSNKNALGGRRIKRGISKIWSLEMMMRQAYWAVPAGKLEDQRPIFLYIFPAYVYSPQTVRAIGRLVKKIKKINLWEVCKQWRKAEMKFSQLQYLLEEEKEPKSGRYQNKYDLRELPFMAMTYTKTRGNTDTDAWVEPAFISLILPILFGVKVVATPSPDPIYFSDEEFLESVRLDGVAGFWNILGLKNDLRLQELEAAFQLLLIAYSLHLETRSSPPDAKWQALNGTVREVKTNVLNVFALANKKLRADKRDASNQEVLRYWKYAEQLSVNSERGRYLMELMKKLVEEYRIFYQASLSESSHTILLPISKALEIILSVPQQLDNEDVIMQGSGQLRDAIERQEIYKRPIIANKSVDYSTRQEQEITAIHAFMTTCVKELFLGLYQGDRALLQENRNRIKSGAEFAYRWLALQEKSKPETNN</sequence>
<organism evidence="1 2">
    <name type="scientific">Calothrix parasitica NIES-267</name>
    <dbReference type="NCBI Taxonomy" id="1973488"/>
    <lineage>
        <taxon>Bacteria</taxon>
        <taxon>Bacillati</taxon>
        <taxon>Cyanobacteriota</taxon>
        <taxon>Cyanophyceae</taxon>
        <taxon>Nostocales</taxon>
        <taxon>Calotrichaceae</taxon>
        <taxon>Calothrix</taxon>
    </lineage>
</organism>
<keyword evidence="2" id="KW-1185">Reference proteome</keyword>
<evidence type="ECO:0000313" key="2">
    <source>
        <dbReference type="Proteomes" id="UP000218418"/>
    </source>
</evidence>
<name>A0A1Z4LRS2_9CYAN</name>
<dbReference type="OrthoDB" id="414891at2"/>
<reference evidence="1 2" key="1">
    <citation type="submission" date="2017-06" db="EMBL/GenBank/DDBJ databases">
        <title>Genome sequencing of cyanobaciteial culture collection at National Institute for Environmental Studies (NIES).</title>
        <authorList>
            <person name="Hirose Y."/>
            <person name="Shimura Y."/>
            <person name="Fujisawa T."/>
            <person name="Nakamura Y."/>
            <person name="Kawachi M."/>
        </authorList>
    </citation>
    <scope>NUCLEOTIDE SEQUENCE [LARGE SCALE GENOMIC DNA]</scope>
    <source>
        <strain evidence="1 2">NIES-267</strain>
    </source>
</reference>
<protein>
    <submittedName>
        <fullName evidence="1">CRISPR-associated protein Csc3</fullName>
    </submittedName>
</protein>
<gene>
    <name evidence="1" type="ORF">NIES267_33580</name>
</gene>
<dbReference type="NCBIfam" id="TIGR03174">
    <property type="entry name" value="cas_Csc3"/>
    <property type="match status" value="2"/>
</dbReference>
<dbReference type="EMBL" id="AP018227">
    <property type="protein sequence ID" value="BAY83864.1"/>
    <property type="molecule type" value="Genomic_DNA"/>
</dbReference>
<evidence type="ECO:0000313" key="1">
    <source>
        <dbReference type="EMBL" id="BAY83864.1"/>
    </source>
</evidence>
<proteinExistence type="predicted"/>